<dbReference type="Proteomes" id="UP000176192">
    <property type="component" value="Unassembled WGS sequence"/>
</dbReference>
<gene>
    <name evidence="2" type="ORF">A3G06_02270</name>
</gene>
<feature type="region of interest" description="Disordered" evidence="1">
    <location>
        <begin position="133"/>
        <end position="152"/>
    </location>
</feature>
<comment type="caution">
    <text evidence="2">The sequence shown here is derived from an EMBL/GenBank/DDBJ whole genome shotgun (WGS) entry which is preliminary data.</text>
</comment>
<organism evidence="2 3">
    <name type="scientific">Candidatus Nomurabacteria bacterium RIFCSPLOWO2_12_FULL_46_14</name>
    <dbReference type="NCBI Taxonomy" id="1801797"/>
    <lineage>
        <taxon>Bacteria</taxon>
        <taxon>Candidatus Nomuraibacteriota</taxon>
    </lineage>
</organism>
<proteinExistence type="predicted"/>
<evidence type="ECO:0000313" key="2">
    <source>
        <dbReference type="EMBL" id="OGJ02785.1"/>
    </source>
</evidence>
<reference evidence="2 3" key="1">
    <citation type="journal article" date="2016" name="Nat. Commun.">
        <title>Thousands of microbial genomes shed light on interconnected biogeochemical processes in an aquifer system.</title>
        <authorList>
            <person name="Anantharaman K."/>
            <person name="Brown C.T."/>
            <person name="Hug L.A."/>
            <person name="Sharon I."/>
            <person name="Castelle C.J."/>
            <person name="Probst A.J."/>
            <person name="Thomas B.C."/>
            <person name="Singh A."/>
            <person name="Wilkins M.J."/>
            <person name="Karaoz U."/>
            <person name="Brodie E.L."/>
            <person name="Williams K.H."/>
            <person name="Hubbard S.S."/>
            <person name="Banfield J.F."/>
        </authorList>
    </citation>
    <scope>NUCLEOTIDE SEQUENCE [LARGE SCALE GENOMIC DNA]</scope>
</reference>
<feature type="compositionally biased region" description="Low complexity" evidence="1">
    <location>
        <begin position="138"/>
        <end position="147"/>
    </location>
</feature>
<evidence type="ECO:0000256" key="1">
    <source>
        <dbReference type="SAM" id="MobiDB-lite"/>
    </source>
</evidence>
<dbReference type="AlphaFoldDB" id="A0A1F6Y8V6"/>
<dbReference type="EMBL" id="MFVV01000034">
    <property type="protein sequence ID" value="OGJ02785.1"/>
    <property type="molecule type" value="Genomic_DNA"/>
</dbReference>
<feature type="region of interest" description="Disordered" evidence="1">
    <location>
        <begin position="1"/>
        <end position="27"/>
    </location>
</feature>
<protein>
    <submittedName>
        <fullName evidence="2">Uncharacterized protein</fullName>
    </submittedName>
</protein>
<sequence length="255" mass="27284">MFGFGKKNKPGSFSAETSKKVAYSRAPSRPQVDGIFRKEKFVKKEETTLENKIDNNKRTFLKVAGATGLGLAATVLFPKAVDAYVAGSTPTSNVVGLKDDSNTRINPATEETVSSLLKTSDLTFDTGSLQVKVTSQPSGSSSFSDSGDVAKSGRVDDTTRHVYVDVKDSVLPTAASTETTLSKIALGGVQFALRLETVGDIDYLGEAQAGTAIDVVGWRIKKIDSSTLGTISITWADGTELTDKKWSLRTTYTYS</sequence>
<evidence type="ECO:0000313" key="3">
    <source>
        <dbReference type="Proteomes" id="UP000176192"/>
    </source>
</evidence>
<name>A0A1F6Y8V6_9BACT</name>
<accession>A0A1F6Y8V6</accession>